<dbReference type="KEGG" id="ovi:T265_10141"/>
<feature type="non-terminal residue" evidence="2">
    <location>
        <position position="75"/>
    </location>
</feature>
<dbReference type="EMBL" id="KL596957">
    <property type="protein sequence ID" value="KER21574.1"/>
    <property type="molecule type" value="Genomic_DNA"/>
</dbReference>
<evidence type="ECO:0000313" key="2">
    <source>
        <dbReference type="EMBL" id="KER21574.1"/>
    </source>
</evidence>
<keyword evidence="1" id="KW-0472">Membrane</keyword>
<protein>
    <submittedName>
        <fullName evidence="2">Uncharacterized protein</fullName>
    </submittedName>
</protein>
<keyword evidence="3" id="KW-1185">Reference proteome</keyword>
<feature type="transmembrane region" description="Helical" evidence="1">
    <location>
        <begin position="51"/>
        <end position="74"/>
    </location>
</feature>
<dbReference type="RefSeq" id="XP_009174684.1">
    <property type="nucleotide sequence ID" value="XM_009176420.1"/>
</dbReference>
<organism evidence="2 3">
    <name type="scientific">Opisthorchis viverrini</name>
    <name type="common">Southeast Asian liver fluke</name>
    <dbReference type="NCBI Taxonomy" id="6198"/>
    <lineage>
        <taxon>Eukaryota</taxon>
        <taxon>Metazoa</taxon>
        <taxon>Spiralia</taxon>
        <taxon>Lophotrochozoa</taxon>
        <taxon>Platyhelminthes</taxon>
        <taxon>Trematoda</taxon>
        <taxon>Digenea</taxon>
        <taxon>Opisthorchiida</taxon>
        <taxon>Opisthorchiata</taxon>
        <taxon>Opisthorchiidae</taxon>
        <taxon>Opisthorchis</taxon>
    </lineage>
</organism>
<evidence type="ECO:0000313" key="3">
    <source>
        <dbReference type="Proteomes" id="UP000054324"/>
    </source>
</evidence>
<dbReference type="AlphaFoldDB" id="A0A075A2F7"/>
<proteinExistence type="predicted"/>
<name>A0A075A2F7_OPIVI</name>
<keyword evidence="1" id="KW-1133">Transmembrane helix</keyword>
<feature type="transmembrane region" description="Helical" evidence="1">
    <location>
        <begin position="6"/>
        <end position="30"/>
    </location>
</feature>
<gene>
    <name evidence="2" type="ORF">T265_10141</name>
</gene>
<reference evidence="2 3" key="1">
    <citation type="submission" date="2013-11" db="EMBL/GenBank/DDBJ databases">
        <title>Opisthorchis viverrini - life in the bile duct.</title>
        <authorList>
            <person name="Young N.D."/>
            <person name="Nagarajan N."/>
            <person name="Lin S.J."/>
            <person name="Korhonen P.K."/>
            <person name="Jex A.R."/>
            <person name="Hall R.S."/>
            <person name="Safavi-Hemami H."/>
            <person name="Kaewkong W."/>
            <person name="Bertrand D."/>
            <person name="Gao S."/>
            <person name="Seet Q."/>
            <person name="Wongkham S."/>
            <person name="Teh B.T."/>
            <person name="Wongkham C."/>
            <person name="Intapan P.M."/>
            <person name="Maleewong W."/>
            <person name="Yang X."/>
            <person name="Hu M."/>
            <person name="Wang Z."/>
            <person name="Hofmann A."/>
            <person name="Sternberg P.W."/>
            <person name="Tan P."/>
            <person name="Wang J."/>
            <person name="Gasser R.B."/>
        </authorList>
    </citation>
    <scope>NUCLEOTIDE SEQUENCE [LARGE SCALE GENOMIC DNA]</scope>
</reference>
<feature type="non-terminal residue" evidence="2">
    <location>
        <position position="1"/>
    </location>
</feature>
<dbReference type="GeneID" id="20324309"/>
<dbReference type="CTD" id="20324309"/>
<accession>A0A075A2F7</accession>
<dbReference type="Proteomes" id="UP000054324">
    <property type="component" value="Unassembled WGS sequence"/>
</dbReference>
<sequence>WLQKIFSIVVLASLILLGCVIRFVCFVFLFPSISVPSAFVVNFFRWHMINFVLFSRFVWCLLQCCRQFCFFGFIL</sequence>
<keyword evidence="1" id="KW-0812">Transmembrane</keyword>
<evidence type="ECO:0000256" key="1">
    <source>
        <dbReference type="SAM" id="Phobius"/>
    </source>
</evidence>